<dbReference type="SMART" id="SM00347">
    <property type="entry name" value="HTH_MARR"/>
    <property type="match status" value="1"/>
</dbReference>
<dbReference type="GO" id="GO:0003700">
    <property type="term" value="F:DNA-binding transcription factor activity"/>
    <property type="evidence" value="ECO:0007669"/>
    <property type="project" value="InterPro"/>
</dbReference>
<evidence type="ECO:0000256" key="1">
    <source>
        <dbReference type="SAM" id="MobiDB-lite"/>
    </source>
</evidence>
<dbReference type="AlphaFoldDB" id="A0A5Q6S2P4"/>
<feature type="domain" description="HTH marR-type" evidence="2">
    <location>
        <begin position="1"/>
        <end position="139"/>
    </location>
</feature>
<sequence>MQSAPARDLAVALERLTSLLRHLAPSGLSLTAVGTLATLERSGPTRLTRLATVEGVTQPAMTQLVTRLEKTGLVRRESDPEDGRAVLVAITDDGSAWLAHRRTLRAELLGELLADLSPADQQALADARPAFEALTRLVVPSLEGPSSTRPSQALPSQALPSHERRKRS</sequence>
<dbReference type="PANTHER" id="PTHR39515">
    <property type="entry name" value="CONSERVED PROTEIN"/>
    <property type="match status" value="1"/>
</dbReference>
<dbReference type="PANTHER" id="PTHR39515:SF2">
    <property type="entry name" value="HTH-TYPE TRANSCRIPTIONAL REGULATOR RV0880"/>
    <property type="match status" value="1"/>
</dbReference>
<reference evidence="3 4" key="1">
    <citation type="submission" date="2019-09" db="EMBL/GenBank/DDBJ databases">
        <title>Mumia zhuanghuii sp. nov. isolated from the intestinal contents of plateau pika (Ochotona curzoniae) in the Qinghai-Tibet plateau of China.</title>
        <authorList>
            <person name="Tian Z."/>
        </authorList>
    </citation>
    <scope>NUCLEOTIDE SEQUENCE [LARGE SCALE GENOMIC DNA]</scope>
    <source>
        <strain evidence="4">350</strain>
    </source>
</reference>
<dbReference type="PROSITE" id="PS50995">
    <property type="entry name" value="HTH_MARR_2"/>
    <property type="match status" value="1"/>
</dbReference>
<comment type="caution">
    <text evidence="3">The sequence shown here is derived from an EMBL/GenBank/DDBJ whole genome shotgun (WGS) entry which is preliminary data.</text>
</comment>
<feature type="region of interest" description="Disordered" evidence="1">
    <location>
        <begin position="141"/>
        <end position="168"/>
    </location>
</feature>
<proteinExistence type="predicted"/>
<dbReference type="Proteomes" id="UP000307768">
    <property type="component" value="Unassembled WGS sequence"/>
</dbReference>
<evidence type="ECO:0000313" key="4">
    <source>
        <dbReference type="Proteomes" id="UP000307768"/>
    </source>
</evidence>
<dbReference type="OrthoDB" id="8966183at2"/>
<dbReference type="InterPro" id="IPR036388">
    <property type="entry name" value="WH-like_DNA-bd_sf"/>
</dbReference>
<dbReference type="InterPro" id="IPR052526">
    <property type="entry name" value="HTH-type_Bedaq_tolerance"/>
</dbReference>
<dbReference type="Pfam" id="PF01047">
    <property type="entry name" value="MarR"/>
    <property type="match status" value="1"/>
</dbReference>
<protein>
    <submittedName>
        <fullName evidence="3">MarR family transcriptional regulator</fullName>
    </submittedName>
</protein>
<name>A0A5Q6S2P4_9ACTN</name>
<dbReference type="Gene3D" id="1.10.10.10">
    <property type="entry name" value="Winged helix-like DNA-binding domain superfamily/Winged helix DNA-binding domain"/>
    <property type="match status" value="1"/>
</dbReference>
<organism evidence="3 4">
    <name type="scientific">Mumia zhuanghuii</name>
    <dbReference type="NCBI Taxonomy" id="2585211"/>
    <lineage>
        <taxon>Bacteria</taxon>
        <taxon>Bacillati</taxon>
        <taxon>Actinomycetota</taxon>
        <taxon>Actinomycetes</taxon>
        <taxon>Propionibacteriales</taxon>
        <taxon>Nocardioidaceae</taxon>
        <taxon>Mumia</taxon>
    </lineage>
</organism>
<evidence type="ECO:0000259" key="2">
    <source>
        <dbReference type="PROSITE" id="PS50995"/>
    </source>
</evidence>
<dbReference type="RefSeq" id="WP_149767644.1">
    <property type="nucleotide sequence ID" value="NZ_VDFQ02000001.1"/>
</dbReference>
<evidence type="ECO:0000313" key="3">
    <source>
        <dbReference type="EMBL" id="KAA1424648.1"/>
    </source>
</evidence>
<accession>A0A5Q6S2P4</accession>
<dbReference type="SUPFAM" id="SSF46785">
    <property type="entry name" value="Winged helix' DNA-binding domain"/>
    <property type="match status" value="1"/>
</dbReference>
<feature type="compositionally biased region" description="Polar residues" evidence="1">
    <location>
        <begin position="144"/>
        <end position="159"/>
    </location>
</feature>
<dbReference type="EMBL" id="VDFQ02000001">
    <property type="protein sequence ID" value="KAA1424648.1"/>
    <property type="molecule type" value="Genomic_DNA"/>
</dbReference>
<gene>
    <name evidence="3" type="ORF">FE697_001605</name>
</gene>
<dbReference type="InterPro" id="IPR036390">
    <property type="entry name" value="WH_DNA-bd_sf"/>
</dbReference>
<dbReference type="InterPro" id="IPR000835">
    <property type="entry name" value="HTH_MarR-typ"/>
</dbReference>